<evidence type="ECO:0000313" key="1">
    <source>
        <dbReference type="Proteomes" id="UP000079169"/>
    </source>
</evidence>
<name>A0A3Q0JDG8_DIACI</name>
<dbReference type="Proteomes" id="UP000079169">
    <property type="component" value="Unplaced"/>
</dbReference>
<keyword evidence="1" id="KW-1185">Reference proteome</keyword>
<organism evidence="1 2">
    <name type="scientific">Diaphorina citri</name>
    <name type="common">Asian citrus psyllid</name>
    <dbReference type="NCBI Taxonomy" id="121845"/>
    <lineage>
        <taxon>Eukaryota</taxon>
        <taxon>Metazoa</taxon>
        <taxon>Ecdysozoa</taxon>
        <taxon>Arthropoda</taxon>
        <taxon>Hexapoda</taxon>
        <taxon>Insecta</taxon>
        <taxon>Pterygota</taxon>
        <taxon>Neoptera</taxon>
        <taxon>Paraneoptera</taxon>
        <taxon>Hemiptera</taxon>
        <taxon>Sternorrhyncha</taxon>
        <taxon>Psylloidea</taxon>
        <taxon>Psyllidae</taxon>
        <taxon>Diaphorininae</taxon>
        <taxon>Diaphorina</taxon>
    </lineage>
</organism>
<dbReference type="AlphaFoldDB" id="A0A3Q0JDG8"/>
<sequence length="100" mass="11216">MSCVGIDPLGNHPRILHPIIIRNEICCRDSVCQRKCYLRILPQALPALVVYITIIIIDITAESHPLVQEAARVRVRPILGAPIKYLVAAPHPSLNLKYYP</sequence>
<dbReference type="RefSeq" id="XP_026685003.1">
    <property type="nucleotide sequence ID" value="XM_026829202.1"/>
</dbReference>
<dbReference type="KEGG" id="dci:103517009"/>
<proteinExistence type="predicted"/>
<evidence type="ECO:0000313" key="2">
    <source>
        <dbReference type="RefSeq" id="XP_026685003.1"/>
    </source>
</evidence>
<dbReference type="GeneID" id="103517009"/>
<dbReference type="PaxDb" id="121845-A0A3Q0JDG8"/>
<accession>A0A3Q0JDG8</accession>
<reference evidence="2" key="1">
    <citation type="submission" date="2025-08" db="UniProtKB">
        <authorList>
            <consortium name="RefSeq"/>
        </authorList>
    </citation>
    <scope>IDENTIFICATION</scope>
</reference>
<gene>
    <name evidence="2" type="primary">LOC103517009</name>
</gene>
<protein>
    <submittedName>
        <fullName evidence="2">Uncharacterized protein LOC103517009</fullName>
    </submittedName>
</protein>